<proteinExistence type="inferred from homology"/>
<sequence>MNDRIQKTDQIPAAAAGSPGGGASVPRQRAGGRGSGPATGPAREGTVLNVFSHGFLALWALLIVLPLIWLVLSSFKTDAQIAGSAFGWPSNWSFDVFGRAWDKGIGDYFLNTLIVLVFSVPLTMLFGSMAAYVLARYRFVGNRLIYYFFVAGAMFPVFLALVPLFFMVKMLGMLNTYQGLILVYVAYSLPFTVFFMHAFFRTLPTAVFEAAILDGASHTRAFFQVMLPMAKPGLISVGIFNTLGQWNQFLLPTVLMQPQQGGDPERYVLTQGLIQLQQQQGYETDLPVLFAGVTIAMIPMLVVYLSFQRQVQAGLTSATLK</sequence>
<name>A0A160P6P8_STRLU</name>
<dbReference type="Pfam" id="PF00528">
    <property type="entry name" value="BPD_transp_1"/>
    <property type="match status" value="1"/>
</dbReference>
<evidence type="ECO:0000256" key="3">
    <source>
        <dbReference type="ARBA" id="ARBA00022475"/>
    </source>
</evidence>
<evidence type="ECO:0000256" key="8">
    <source>
        <dbReference type="SAM" id="MobiDB-lite"/>
    </source>
</evidence>
<keyword evidence="5 7" id="KW-1133">Transmembrane helix</keyword>
<feature type="transmembrane region" description="Helical" evidence="7">
    <location>
        <begin position="144"/>
        <end position="168"/>
    </location>
</feature>
<dbReference type="EMBL" id="AP017424">
    <property type="protein sequence ID" value="BAU86745.1"/>
    <property type="molecule type" value="Genomic_DNA"/>
</dbReference>
<comment type="subcellular location">
    <subcellularLocation>
        <location evidence="1 7">Cell membrane</location>
        <topology evidence="1 7">Multi-pass membrane protein</topology>
    </subcellularLocation>
</comment>
<evidence type="ECO:0000313" key="10">
    <source>
        <dbReference type="EMBL" id="BAU86745.1"/>
    </source>
</evidence>
<evidence type="ECO:0000256" key="2">
    <source>
        <dbReference type="ARBA" id="ARBA00022448"/>
    </source>
</evidence>
<evidence type="ECO:0000256" key="1">
    <source>
        <dbReference type="ARBA" id="ARBA00004651"/>
    </source>
</evidence>
<feature type="domain" description="ABC transmembrane type-1" evidence="9">
    <location>
        <begin position="109"/>
        <end position="307"/>
    </location>
</feature>
<evidence type="ECO:0000313" key="11">
    <source>
        <dbReference type="Proteomes" id="UP000217676"/>
    </source>
</evidence>
<keyword evidence="6 7" id="KW-0472">Membrane</keyword>
<keyword evidence="3" id="KW-1003">Cell membrane</keyword>
<evidence type="ECO:0000259" key="9">
    <source>
        <dbReference type="PROSITE" id="PS50928"/>
    </source>
</evidence>
<organism evidence="10 11">
    <name type="scientific">Streptomyces laurentii</name>
    <dbReference type="NCBI Taxonomy" id="39478"/>
    <lineage>
        <taxon>Bacteria</taxon>
        <taxon>Bacillati</taxon>
        <taxon>Actinomycetota</taxon>
        <taxon>Actinomycetes</taxon>
        <taxon>Kitasatosporales</taxon>
        <taxon>Streptomycetaceae</taxon>
        <taxon>Streptomyces</taxon>
    </lineage>
</organism>
<dbReference type="PANTHER" id="PTHR43744:SF12">
    <property type="entry name" value="ABC TRANSPORTER PERMEASE PROTEIN MG189-RELATED"/>
    <property type="match status" value="1"/>
</dbReference>
<dbReference type="GO" id="GO:0055085">
    <property type="term" value="P:transmembrane transport"/>
    <property type="evidence" value="ECO:0007669"/>
    <property type="project" value="InterPro"/>
</dbReference>
<dbReference type="AlphaFoldDB" id="A0A160P6P8"/>
<gene>
    <name evidence="10" type="ORF">SLA_5876</name>
</gene>
<dbReference type="GO" id="GO:0005886">
    <property type="term" value="C:plasma membrane"/>
    <property type="evidence" value="ECO:0007669"/>
    <property type="project" value="UniProtKB-SubCell"/>
</dbReference>
<feature type="transmembrane region" description="Helical" evidence="7">
    <location>
        <begin position="108"/>
        <end position="132"/>
    </location>
</feature>
<evidence type="ECO:0000256" key="6">
    <source>
        <dbReference type="ARBA" id="ARBA00023136"/>
    </source>
</evidence>
<feature type="region of interest" description="Disordered" evidence="8">
    <location>
        <begin position="1"/>
        <end position="40"/>
    </location>
</feature>
<accession>A0A160P6P8</accession>
<reference evidence="10 11" key="1">
    <citation type="journal article" date="2016" name="Genome Announc.">
        <title>Complete Genome Sequence of Thiostrepton-Producing Streptomyces laurentii ATCC 31255.</title>
        <authorList>
            <person name="Doi K."/>
            <person name="Fujino Y."/>
            <person name="Nagayoshi Y."/>
            <person name="Ohshima T."/>
            <person name="Ogata S."/>
        </authorList>
    </citation>
    <scope>NUCLEOTIDE SEQUENCE [LARGE SCALE GENOMIC DNA]</scope>
    <source>
        <strain evidence="10 11">ATCC 31255</strain>
    </source>
</reference>
<dbReference type="PANTHER" id="PTHR43744">
    <property type="entry name" value="ABC TRANSPORTER PERMEASE PROTEIN MG189-RELATED-RELATED"/>
    <property type="match status" value="1"/>
</dbReference>
<dbReference type="KEGG" id="slau:SLA_5876"/>
<feature type="transmembrane region" description="Helical" evidence="7">
    <location>
        <begin position="180"/>
        <end position="200"/>
    </location>
</feature>
<keyword evidence="2 7" id="KW-0813">Transport</keyword>
<evidence type="ECO:0000256" key="4">
    <source>
        <dbReference type="ARBA" id="ARBA00022692"/>
    </source>
</evidence>
<dbReference type="Proteomes" id="UP000217676">
    <property type="component" value="Chromosome"/>
</dbReference>
<dbReference type="InterPro" id="IPR000515">
    <property type="entry name" value="MetI-like"/>
</dbReference>
<keyword evidence="4 7" id="KW-0812">Transmembrane</keyword>
<dbReference type="CDD" id="cd06261">
    <property type="entry name" value="TM_PBP2"/>
    <property type="match status" value="1"/>
</dbReference>
<dbReference type="PROSITE" id="PS50928">
    <property type="entry name" value="ABC_TM1"/>
    <property type="match status" value="1"/>
</dbReference>
<evidence type="ECO:0000256" key="5">
    <source>
        <dbReference type="ARBA" id="ARBA00022989"/>
    </source>
</evidence>
<protein>
    <recommendedName>
        <fullName evidence="9">ABC transmembrane type-1 domain-containing protein</fullName>
    </recommendedName>
</protein>
<dbReference type="InterPro" id="IPR035906">
    <property type="entry name" value="MetI-like_sf"/>
</dbReference>
<comment type="similarity">
    <text evidence="7">Belongs to the binding-protein-dependent transport system permease family.</text>
</comment>
<dbReference type="Gene3D" id="1.10.3720.10">
    <property type="entry name" value="MetI-like"/>
    <property type="match status" value="1"/>
</dbReference>
<keyword evidence="11" id="KW-1185">Reference proteome</keyword>
<feature type="transmembrane region" description="Helical" evidence="7">
    <location>
        <begin position="286"/>
        <end position="307"/>
    </location>
</feature>
<evidence type="ECO:0000256" key="7">
    <source>
        <dbReference type="RuleBase" id="RU363032"/>
    </source>
</evidence>
<feature type="transmembrane region" description="Helical" evidence="7">
    <location>
        <begin position="50"/>
        <end position="72"/>
    </location>
</feature>
<dbReference type="SUPFAM" id="SSF161098">
    <property type="entry name" value="MetI-like"/>
    <property type="match status" value="1"/>
</dbReference>